<protein>
    <recommendedName>
        <fullName evidence="2">Methyltransferase</fullName>
    </recommendedName>
</protein>
<accession>A0A6C0BJ55</accession>
<reference evidence="1" key="1">
    <citation type="journal article" date="2020" name="Nature">
        <title>Giant virus diversity and host interactions through global metagenomics.</title>
        <authorList>
            <person name="Schulz F."/>
            <person name="Roux S."/>
            <person name="Paez-Espino D."/>
            <person name="Jungbluth S."/>
            <person name="Walsh D.A."/>
            <person name="Denef V.J."/>
            <person name="McMahon K.D."/>
            <person name="Konstantinidis K.T."/>
            <person name="Eloe-Fadrosh E.A."/>
            <person name="Kyrpides N.C."/>
            <person name="Woyke T."/>
        </authorList>
    </citation>
    <scope>NUCLEOTIDE SEQUENCE</scope>
    <source>
        <strain evidence="1">GVMAG-M-3300013285-6</strain>
    </source>
</reference>
<dbReference type="AlphaFoldDB" id="A0A6C0BJ55"/>
<proteinExistence type="predicted"/>
<dbReference type="EMBL" id="MN739168">
    <property type="protein sequence ID" value="QHS92090.1"/>
    <property type="molecule type" value="Genomic_DNA"/>
</dbReference>
<name>A0A6C0BJ55_9ZZZZ</name>
<sequence>MKEDSNILVACHCKKHEKLFHITDGGRPLGPGADYVDPYECPDTSWEKIKANSKEYVYSIFCPVSIVLAWDQSEYDDWRDSENALFYILQESYRVLKRGGKLIFLRNGSKSVIPKIQGLLNQNPPLGKWDISFFKDDDNLPFSVLGYEKTNAPYLVFTKIGMLSKRKRITNKSRKVRTANKAITKASSLSKATTL</sequence>
<organism evidence="1">
    <name type="scientific">viral metagenome</name>
    <dbReference type="NCBI Taxonomy" id="1070528"/>
    <lineage>
        <taxon>unclassified sequences</taxon>
        <taxon>metagenomes</taxon>
        <taxon>organismal metagenomes</taxon>
    </lineage>
</organism>
<evidence type="ECO:0008006" key="2">
    <source>
        <dbReference type="Google" id="ProtNLM"/>
    </source>
</evidence>
<evidence type="ECO:0000313" key="1">
    <source>
        <dbReference type="EMBL" id="QHS92090.1"/>
    </source>
</evidence>